<evidence type="ECO:0000313" key="2">
    <source>
        <dbReference type="EMBL" id="MCF4098151.1"/>
    </source>
</evidence>
<protein>
    <submittedName>
        <fullName evidence="2">Porin</fullName>
    </submittedName>
</protein>
<feature type="signal peptide" evidence="1">
    <location>
        <begin position="1"/>
        <end position="33"/>
    </location>
</feature>
<reference evidence="2 3" key="1">
    <citation type="submission" date="2022-01" db="EMBL/GenBank/DDBJ databases">
        <title>Maritalea mediterranea sp. nov., isolated from marine plastic residues from the Malva-rosa beach (Valencia, Spain).</title>
        <authorList>
            <person name="Vidal-Verdu A."/>
            <person name="Molina-Menor E."/>
            <person name="Pascual J."/>
            <person name="Pereto J."/>
            <person name="Porcar M."/>
        </authorList>
    </citation>
    <scope>NUCLEOTIDE SEQUENCE [LARGE SCALE GENOMIC DNA]</scope>
    <source>
        <strain evidence="2 3">P4.10X</strain>
    </source>
</reference>
<accession>A0ABS9E5M6</accession>
<proteinExistence type="predicted"/>
<sequence>MKNKLILEVSTMKIKSLFLGSAAAVALSSGAMAADPIGVALDTCSLLGITGLTVSSDSNCLKFSGEVSYEFVYDLSYDAAGPDDDDDSSSEFGWEFTMEATADSDFGPAKAVVTLEQEDGLTTSDDVRITEAFVSIGDQTVITAGNTGSIANEDDDESFGYFEVGFADIDGRTFPGGEYNIGGHVIQVSHDVGNGVSVSVGLEHLEGANSGGNFGSLVGVVAADQDWGTAHFTVVADDVLRDGDGVSPWIVHTGATFNATDELKLRAAAWFEDNGTTNMWAVLGASEYTFDMFTLAVAAGAESAATERWWAELSGSADVTDGVSLTAAYMYDSVDNSVSDTYTQSFAAEMSADVSDNLTATFGVEHVITTVTGTSTDDTDISAELAWAPGGGYDASIGLTADTDGDDTRVTAEFSKAFE</sequence>
<organism evidence="2 3">
    <name type="scientific">Maritalea mediterranea</name>
    <dbReference type="NCBI Taxonomy" id="2909667"/>
    <lineage>
        <taxon>Bacteria</taxon>
        <taxon>Pseudomonadati</taxon>
        <taxon>Pseudomonadota</taxon>
        <taxon>Alphaproteobacteria</taxon>
        <taxon>Hyphomicrobiales</taxon>
        <taxon>Devosiaceae</taxon>
        <taxon>Maritalea</taxon>
    </lineage>
</organism>
<dbReference type="SUPFAM" id="SSF56935">
    <property type="entry name" value="Porins"/>
    <property type="match status" value="1"/>
</dbReference>
<keyword evidence="1" id="KW-0732">Signal</keyword>
<feature type="chain" id="PRO_5047331724" evidence="1">
    <location>
        <begin position="34"/>
        <end position="419"/>
    </location>
</feature>
<dbReference type="Proteomes" id="UP001201217">
    <property type="component" value="Unassembled WGS sequence"/>
</dbReference>
<comment type="caution">
    <text evidence="2">The sequence shown here is derived from an EMBL/GenBank/DDBJ whole genome shotgun (WGS) entry which is preliminary data.</text>
</comment>
<gene>
    <name evidence="2" type="ORF">L1I42_06560</name>
</gene>
<evidence type="ECO:0000256" key="1">
    <source>
        <dbReference type="SAM" id="SignalP"/>
    </source>
</evidence>
<dbReference type="EMBL" id="JAKGTI010000001">
    <property type="protein sequence ID" value="MCF4098151.1"/>
    <property type="molecule type" value="Genomic_DNA"/>
</dbReference>
<keyword evidence="3" id="KW-1185">Reference proteome</keyword>
<name>A0ABS9E5M6_9HYPH</name>
<evidence type="ECO:0000313" key="3">
    <source>
        <dbReference type="Proteomes" id="UP001201217"/>
    </source>
</evidence>